<feature type="transmembrane region" description="Helical" evidence="7">
    <location>
        <begin position="940"/>
        <end position="964"/>
    </location>
</feature>
<dbReference type="Pfam" id="PF00593">
    <property type="entry name" value="TonB_dep_Rec_b-barrel"/>
    <property type="match status" value="1"/>
</dbReference>
<keyword evidence="6" id="KW-0998">Cell outer membrane</keyword>
<dbReference type="InterPro" id="IPR012910">
    <property type="entry name" value="Plug_dom"/>
</dbReference>
<dbReference type="Pfam" id="PF12679">
    <property type="entry name" value="ABC2_membrane_2"/>
    <property type="match status" value="1"/>
</dbReference>
<protein>
    <submittedName>
        <fullName evidence="10">Probable ABC transporter ATP-binding protein NosF</fullName>
    </submittedName>
</protein>
<evidence type="ECO:0000256" key="5">
    <source>
        <dbReference type="ARBA" id="ARBA00023136"/>
    </source>
</evidence>
<dbReference type="InterPro" id="IPR017871">
    <property type="entry name" value="ABC_transporter-like_CS"/>
</dbReference>
<feature type="transmembrane region" description="Helical" evidence="7">
    <location>
        <begin position="517"/>
        <end position="541"/>
    </location>
</feature>
<evidence type="ECO:0000259" key="8">
    <source>
        <dbReference type="PROSITE" id="PS50893"/>
    </source>
</evidence>
<dbReference type="Gene3D" id="2.170.130.10">
    <property type="entry name" value="TonB-dependent receptor, plug domain"/>
    <property type="match status" value="1"/>
</dbReference>
<dbReference type="InterPro" id="IPR015422">
    <property type="entry name" value="PyrdxlP-dep_Trfase_small"/>
</dbReference>
<dbReference type="Pfam" id="PF07715">
    <property type="entry name" value="Plug"/>
    <property type="match status" value="1"/>
</dbReference>
<evidence type="ECO:0000256" key="2">
    <source>
        <dbReference type="ARBA" id="ARBA00022448"/>
    </source>
</evidence>
<dbReference type="Pfam" id="PF00005">
    <property type="entry name" value="ABC_tran"/>
    <property type="match status" value="1"/>
</dbReference>
<dbReference type="InterPro" id="IPR036942">
    <property type="entry name" value="Beta-barrel_TonB_sf"/>
</dbReference>
<dbReference type="Gene3D" id="3.40.640.10">
    <property type="entry name" value="Type I PLP-dependent aspartate aminotransferase-like (Major domain)"/>
    <property type="match status" value="1"/>
</dbReference>
<dbReference type="PANTHER" id="PTHR42939">
    <property type="entry name" value="ABC TRANSPORTER ATP-BINDING PROTEIN ALBC-RELATED"/>
    <property type="match status" value="1"/>
</dbReference>
<dbReference type="GO" id="GO:0005524">
    <property type="term" value="F:ATP binding"/>
    <property type="evidence" value="ECO:0007669"/>
    <property type="project" value="UniProtKB-KW"/>
</dbReference>
<dbReference type="SUPFAM" id="SSF56935">
    <property type="entry name" value="Porins"/>
    <property type="match status" value="1"/>
</dbReference>
<dbReference type="PROSITE" id="PS50893">
    <property type="entry name" value="ABC_TRANSPORTER_2"/>
    <property type="match status" value="1"/>
</dbReference>
<gene>
    <name evidence="9" type="ORF">SCF082_LOCUS23117</name>
    <name evidence="10" type="ORF">SCF082_LOCUS24224</name>
</gene>
<keyword evidence="2" id="KW-0813">Transport</keyword>
<evidence type="ECO:0000256" key="4">
    <source>
        <dbReference type="ARBA" id="ARBA00022840"/>
    </source>
</evidence>
<dbReference type="InterPro" id="IPR051782">
    <property type="entry name" value="ABC_Transporter_VariousFunc"/>
</dbReference>
<dbReference type="Pfam" id="PF12040">
    <property type="entry name" value="DUF3526"/>
    <property type="match status" value="2"/>
</dbReference>
<dbReference type="CDD" id="cd03230">
    <property type="entry name" value="ABC_DR_subfamily_A"/>
    <property type="match status" value="1"/>
</dbReference>
<feature type="transmembrane region" description="Helical" evidence="7">
    <location>
        <begin position="1221"/>
        <end position="1240"/>
    </location>
</feature>
<dbReference type="InterPro" id="IPR021913">
    <property type="entry name" value="DUF3526"/>
</dbReference>
<keyword evidence="5 7" id="KW-0472">Membrane</keyword>
<dbReference type="Gene3D" id="3.40.50.300">
    <property type="entry name" value="P-loop containing nucleotide triphosphate hydrolases"/>
    <property type="match status" value="1"/>
</dbReference>
<feature type="transmembrane region" description="Helical" evidence="7">
    <location>
        <begin position="858"/>
        <end position="879"/>
    </location>
</feature>
<dbReference type="InterPro" id="IPR015424">
    <property type="entry name" value="PyrdxlP-dep_Trfase"/>
</dbReference>
<dbReference type="InterPro" id="IPR037066">
    <property type="entry name" value="Plug_dom_sf"/>
</dbReference>
<feature type="transmembrane region" description="Helical" evidence="7">
    <location>
        <begin position="1252"/>
        <end position="1269"/>
    </location>
</feature>
<keyword evidence="4 10" id="KW-0067">ATP-binding</keyword>
<dbReference type="InterPro" id="IPR027417">
    <property type="entry name" value="P-loop_NTPase"/>
</dbReference>
<dbReference type="Gene3D" id="3.90.1150.10">
    <property type="entry name" value="Aspartate Aminotransferase, domain 1"/>
    <property type="match status" value="1"/>
</dbReference>
<dbReference type="InterPro" id="IPR003439">
    <property type="entry name" value="ABC_transporter-like_ATP-bd"/>
</dbReference>
<dbReference type="Proteomes" id="UP001642464">
    <property type="component" value="Unassembled WGS sequence"/>
</dbReference>
<dbReference type="EMBL" id="CAXAMM010017779">
    <property type="protein sequence ID" value="CAK9042031.1"/>
    <property type="molecule type" value="Genomic_DNA"/>
</dbReference>
<keyword evidence="3" id="KW-0547">Nucleotide-binding</keyword>
<proteinExistence type="predicted"/>
<evidence type="ECO:0000313" key="11">
    <source>
        <dbReference type="Proteomes" id="UP001642464"/>
    </source>
</evidence>
<sequence>MYRLWARIDNHRERLAALMDCAPQEMAITRNTTEGLNIVGWGLSLNQGDEVLMSDVDDRYARVIFEQRAKRHGLIVRRIKLPVAPTARQTVQLFEEAMTPKTKLIVASHLVDGFGYVLPIRELSELAHDRDAQLLADGALSFGHIPVSMKELGCDYFATSLHKWLNAPLGTGALYVRRDRLEDLWPLYGTRREADDIRKFEDIGTRSGPTIAAIGQALDFYEQLGPERKAARVRYLLSIVMDNLSRVNRVRVITEPDERKRTGLARVAVEGMSGRDLTTTLREEFDIYTYGNFPGPNDGEIVCLLGANGAGKTTTINLFLGFLEPSSGGAFVNGLNVGQAPLETKKHLAYIPEQVALYPQLSGMENLDYFLRLSGIRKSRIQLISILKEAGLDEKATSRRASSYSKGMRQKVGIAIALAKNAKALLLDEPLSGLDPSAANALCVSLRRLRDEGRAILMATHDVFRAKEVGVTDYAGMALWMEAHYQNPAVFRRVEDLGDAGAAGESARLPDQNLRTVGLLLSYTIYFVALGAIAIGVSALLAEKRAALITLVAIWAASIVLAPRIASDAASTIYAEPDAAAISRQLSDASSAFYQDQEYRDAMEKAVLEEYGVEKTEELPIEYGAYTLQRSEEHAHPLFEAIYEQLDDIHGNQESVLRAASIVSPVIALNTLSAGLSGADRIHQKVFTKGAETHRRKIIKQLNENYMYNAGDAGYGYTADESFWREIEDFSFAPPRFLSLFGAYSFSAVILLAYAIGGLVFAMWVAFEVQSNEAVAEWRAALVDIETKGEAPSPYAARPMNLRLPASLPPAALADFAIGSGDLFPTTTKLTGWANPADLFIEYEFANPTVLGMGRFDLTFLVVVILPLVMIAASFDVFAGERERGRAKITAIQAGNIRASVWKRLMLRNISIWAVFSLIALLAAIIAPTPQMSVARFASFLAWAGVSWAYGLFWFAMIACAVAFGRRSETVAAMLFAVWAIFVFAVPAVGGAVAEAAYPPPSRLVFLSEMREGEVEAVREAEKLTNTFLADHPEMALSTEDVPGFFRGAFLSNREAGKRTTPVLEAFTASRENRKTLVERLQFLSPALIANNALVMIAGGDVGRNMAYQEQARAALNDLYERIGPAVVAKQRISIAEFDAIPAFAFQDRTLGQKSVNLVFNQWPGVYEATLESLLFSWWVDYGDAPSTITEAYAGNYGDLFAYNAWRNQFIQWTALPYFRVWNAFGFMLIGMALFKVGVLQGARSPAFYRRVVKIALAFGAPLVVYGVFARVGSTFVTAAAAEIASDSDRQVYERSFFDRFNPQTARDMIDRLPGFTLDTGDDLRGFGGAAGNVLIDGERPSSKDGGLEDALRRIPANQVGRIEVIRGSAGLSEAAGQSVVANVIRNRGETAGSWEVELERAADGIIYPSGEITVARQFGAWETSTKVNAFWERFPLEGPRIQTGPDGTLISSQLEDRPSVLTDAFISSEAERAAAGGVLTLTGRFGRSAFLPDTERLGFDGRLPDQTPDERFFIDFDSVFIEGELGVDWTRPVGSDWSVKLLSLSSFQDLDQEQVVSTERPVGELVSGSTFVRLQDSFETVFRSAVSKSGEGRLRPEFGSEIAYNRLDSRLSLETRDEDVTMQIDLPAANVLVEELRGEAFANLIWRAARKLSVETGFAVEASEISVSGDASNSQRFFFVKPFATLIYDARPGLQLRLGARRSVGQLDFSEFAASASAADDRLLAGNPDLGPDQATRASFTVDLRSEKRGALNVEIFHEWRDDVIEQVELPSGAFGAANAGDGRIWGVTTNASLILSPLIPGGLIEVEADLRDSTFFDPLTAMDRVISDITSPTILAEFRQDLTKRKLAWGFSYRAAEKSTFFFADEESFTRDGEQWSVFIETTRIKGVRTNFSLRNIGKRNFFRERQFFEPSRADVFTGAETIDRDRGVFATLTISGQF</sequence>
<evidence type="ECO:0000313" key="9">
    <source>
        <dbReference type="EMBL" id="CAK9039504.1"/>
    </source>
</evidence>
<dbReference type="EMBL" id="CAXAMM010016668">
    <property type="protein sequence ID" value="CAK9039504.1"/>
    <property type="molecule type" value="Genomic_DNA"/>
</dbReference>
<dbReference type="SUPFAM" id="SSF52540">
    <property type="entry name" value="P-loop containing nucleoside triphosphate hydrolases"/>
    <property type="match status" value="1"/>
</dbReference>
<comment type="subcellular location">
    <subcellularLocation>
        <location evidence="1">Cell outer membrane</location>
    </subcellularLocation>
</comment>
<evidence type="ECO:0000256" key="3">
    <source>
        <dbReference type="ARBA" id="ARBA00022741"/>
    </source>
</evidence>
<evidence type="ECO:0000256" key="1">
    <source>
        <dbReference type="ARBA" id="ARBA00004442"/>
    </source>
</evidence>
<feature type="transmembrane region" description="Helical" evidence="7">
    <location>
        <begin position="971"/>
        <end position="994"/>
    </location>
</feature>
<feature type="transmembrane region" description="Helical" evidence="7">
    <location>
        <begin position="741"/>
        <end position="767"/>
    </location>
</feature>
<accession>A0ABP0LS35</accession>
<dbReference type="InterPro" id="IPR000192">
    <property type="entry name" value="Aminotrans_V_dom"/>
</dbReference>
<dbReference type="SUPFAM" id="SSF53383">
    <property type="entry name" value="PLP-dependent transferases"/>
    <property type="match status" value="1"/>
</dbReference>
<name>A0ABP0LS35_9DINO</name>
<dbReference type="InterPro" id="IPR015421">
    <property type="entry name" value="PyrdxlP-dep_Trfase_major"/>
</dbReference>
<feature type="transmembrane region" description="Helical" evidence="7">
    <location>
        <begin position="910"/>
        <end position="928"/>
    </location>
</feature>
<feature type="domain" description="ABC transporter" evidence="8">
    <location>
        <begin position="272"/>
        <end position="519"/>
    </location>
</feature>
<reference evidence="10 11" key="1">
    <citation type="submission" date="2024-02" db="EMBL/GenBank/DDBJ databases">
        <authorList>
            <person name="Chen Y."/>
            <person name="Shah S."/>
            <person name="Dougan E. K."/>
            <person name="Thang M."/>
            <person name="Chan C."/>
        </authorList>
    </citation>
    <scope>NUCLEOTIDE SEQUENCE [LARGE SCALE GENOMIC DNA]</scope>
</reference>
<keyword evidence="7" id="KW-1133">Transmembrane helix</keyword>
<keyword evidence="7" id="KW-0812">Transmembrane</keyword>
<keyword evidence="11" id="KW-1185">Reference proteome</keyword>
<dbReference type="PROSITE" id="PS00211">
    <property type="entry name" value="ABC_TRANSPORTER_1"/>
    <property type="match status" value="1"/>
</dbReference>
<dbReference type="Gene3D" id="2.40.170.20">
    <property type="entry name" value="TonB-dependent receptor, beta-barrel domain"/>
    <property type="match status" value="1"/>
</dbReference>
<evidence type="ECO:0000313" key="10">
    <source>
        <dbReference type="EMBL" id="CAK9042031.1"/>
    </source>
</evidence>
<dbReference type="InterPro" id="IPR003593">
    <property type="entry name" value="AAA+_ATPase"/>
</dbReference>
<dbReference type="SMART" id="SM00382">
    <property type="entry name" value="AAA"/>
    <property type="match status" value="1"/>
</dbReference>
<evidence type="ECO:0000256" key="6">
    <source>
        <dbReference type="ARBA" id="ARBA00023237"/>
    </source>
</evidence>
<organism evidence="10 11">
    <name type="scientific">Durusdinium trenchii</name>
    <dbReference type="NCBI Taxonomy" id="1381693"/>
    <lineage>
        <taxon>Eukaryota</taxon>
        <taxon>Sar</taxon>
        <taxon>Alveolata</taxon>
        <taxon>Dinophyceae</taxon>
        <taxon>Suessiales</taxon>
        <taxon>Symbiodiniaceae</taxon>
        <taxon>Durusdinium</taxon>
    </lineage>
</organism>
<dbReference type="InterPro" id="IPR000531">
    <property type="entry name" value="Beta-barrel_TonB"/>
</dbReference>
<comment type="caution">
    <text evidence="10">The sequence shown here is derived from an EMBL/GenBank/DDBJ whole genome shotgun (WGS) entry which is preliminary data.</text>
</comment>
<dbReference type="PANTHER" id="PTHR42939:SF1">
    <property type="entry name" value="ABC TRANSPORTER ATP-BINDING PROTEIN ALBC-RELATED"/>
    <property type="match status" value="1"/>
</dbReference>
<evidence type="ECO:0000256" key="7">
    <source>
        <dbReference type="SAM" id="Phobius"/>
    </source>
</evidence>
<dbReference type="Pfam" id="PF00266">
    <property type="entry name" value="Aminotran_5"/>
    <property type="match status" value="1"/>
</dbReference>